<feature type="transmembrane region" description="Helical" evidence="5">
    <location>
        <begin position="159"/>
        <end position="182"/>
    </location>
</feature>
<dbReference type="InterPro" id="IPR036259">
    <property type="entry name" value="MFS_trans_sf"/>
</dbReference>
<dbReference type="Proteomes" id="UP000887540">
    <property type="component" value="Unplaced"/>
</dbReference>
<dbReference type="Gene3D" id="1.20.1250.20">
    <property type="entry name" value="MFS general substrate transporter like domains"/>
    <property type="match status" value="2"/>
</dbReference>
<evidence type="ECO:0000313" key="6">
    <source>
        <dbReference type="Proteomes" id="UP000887540"/>
    </source>
</evidence>
<dbReference type="InterPro" id="IPR011701">
    <property type="entry name" value="MFS"/>
</dbReference>
<dbReference type="GO" id="GO:0016020">
    <property type="term" value="C:membrane"/>
    <property type="evidence" value="ECO:0007669"/>
    <property type="project" value="UniProtKB-SubCell"/>
</dbReference>
<accession>A0A914D0R3</accession>
<dbReference type="Pfam" id="PF07690">
    <property type="entry name" value="MFS_1"/>
    <property type="match status" value="1"/>
</dbReference>
<feature type="transmembrane region" description="Helical" evidence="5">
    <location>
        <begin position="102"/>
        <end position="120"/>
    </location>
</feature>
<feature type="transmembrane region" description="Helical" evidence="5">
    <location>
        <begin position="32"/>
        <end position="52"/>
    </location>
</feature>
<evidence type="ECO:0000256" key="3">
    <source>
        <dbReference type="ARBA" id="ARBA00022989"/>
    </source>
</evidence>
<feature type="transmembrane region" description="Helical" evidence="5">
    <location>
        <begin position="202"/>
        <end position="222"/>
    </location>
</feature>
<sequence>MLTNIENNGEKSDETDKSIVEHMKKILHDTRIYLLSLTVEPICVLIYFGWVFGNTIQSPGLYRRVCEIYYMDDPNVDCYHIDKDHVENNVQRHASLWTLYNALAYLVPAIFADTILGAYGDKHGRKINILLGIAGIAFSEFGYMLTLSDSVHTPYWTTLVFGIFTGATGYIALIPVSCNAYLADITADPDLLTIRSGILSMIQGFSCVIGGYSAALVGNIAIAKAMDVELATYLLALLYTLWRIPQRPGIRELERRSRGLAKEDWMLYVAQFVGCFGGLIQPAVVSYIVQIVPYEEVGRAFSLFGIGANFAYIITNAIYSPIYSATEAWFPGFLFIIITAIQAIAGLAMLWVHFKSKSEGIGKPKEQKRDIQKAISEIGSEPHEDGIFFTHNSRPDKHLTIYDHALERDQLKVDELWGSMSDDGRERMGSFF</sequence>
<dbReference type="WBParaSite" id="ACRNAN_scaffold1615.g11200.t1">
    <property type="protein sequence ID" value="ACRNAN_scaffold1615.g11200.t1"/>
    <property type="gene ID" value="ACRNAN_scaffold1615.g11200"/>
</dbReference>
<name>A0A914D0R3_9BILA</name>
<evidence type="ECO:0000256" key="1">
    <source>
        <dbReference type="ARBA" id="ARBA00004141"/>
    </source>
</evidence>
<keyword evidence="6" id="KW-1185">Reference proteome</keyword>
<dbReference type="SUPFAM" id="SSF103473">
    <property type="entry name" value="MFS general substrate transporter"/>
    <property type="match status" value="2"/>
</dbReference>
<keyword evidence="3 5" id="KW-1133">Transmembrane helix</keyword>
<feature type="transmembrane region" description="Helical" evidence="5">
    <location>
        <begin position="301"/>
        <end position="320"/>
    </location>
</feature>
<comment type="subcellular location">
    <subcellularLocation>
        <location evidence="1">Membrane</location>
        <topology evidence="1">Multi-pass membrane protein</topology>
    </subcellularLocation>
</comment>
<reference evidence="7" key="1">
    <citation type="submission" date="2022-11" db="UniProtKB">
        <authorList>
            <consortium name="WormBaseParasite"/>
        </authorList>
    </citation>
    <scope>IDENTIFICATION</scope>
</reference>
<dbReference type="AlphaFoldDB" id="A0A914D0R3"/>
<dbReference type="PANTHER" id="PTHR23507:SF11">
    <property type="entry name" value="SOLUTE CARRIER FAMILY RELATED"/>
    <property type="match status" value="1"/>
</dbReference>
<dbReference type="PANTHER" id="PTHR23507">
    <property type="entry name" value="ZGC:174356"/>
    <property type="match status" value="1"/>
</dbReference>
<evidence type="ECO:0000256" key="5">
    <source>
        <dbReference type="SAM" id="Phobius"/>
    </source>
</evidence>
<keyword evidence="2 5" id="KW-0812">Transmembrane</keyword>
<evidence type="ECO:0000256" key="4">
    <source>
        <dbReference type="ARBA" id="ARBA00023136"/>
    </source>
</evidence>
<keyword evidence="4 5" id="KW-0472">Membrane</keyword>
<organism evidence="6 7">
    <name type="scientific">Acrobeloides nanus</name>
    <dbReference type="NCBI Taxonomy" id="290746"/>
    <lineage>
        <taxon>Eukaryota</taxon>
        <taxon>Metazoa</taxon>
        <taxon>Ecdysozoa</taxon>
        <taxon>Nematoda</taxon>
        <taxon>Chromadorea</taxon>
        <taxon>Rhabditida</taxon>
        <taxon>Tylenchina</taxon>
        <taxon>Cephalobomorpha</taxon>
        <taxon>Cephaloboidea</taxon>
        <taxon>Cephalobidae</taxon>
        <taxon>Acrobeloides</taxon>
    </lineage>
</organism>
<feature type="transmembrane region" description="Helical" evidence="5">
    <location>
        <begin position="127"/>
        <end position="147"/>
    </location>
</feature>
<feature type="transmembrane region" description="Helical" evidence="5">
    <location>
        <begin position="265"/>
        <end position="289"/>
    </location>
</feature>
<proteinExistence type="predicted"/>
<evidence type="ECO:0000313" key="7">
    <source>
        <dbReference type="WBParaSite" id="ACRNAN_scaffold1615.g11200.t1"/>
    </source>
</evidence>
<feature type="transmembrane region" description="Helical" evidence="5">
    <location>
        <begin position="332"/>
        <end position="354"/>
    </location>
</feature>
<protein>
    <submittedName>
        <fullName evidence="7">Proton-coupled folate transporter</fullName>
    </submittedName>
</protein>
<dbReference type="GO" id="GO:0022857">
    <property type="term" value="F:transmembrane transporter activity"/>
    <property type="evidence" value="ECO:0007669"/>
    <property type="project" value="InterPro"/>
</dbReference>
<evidence type="ECO:0000256" key="2">
    <source>
        <dbReference type="ARBA" id="ARBA00022692"/>
    </source>
</evidence>